<dbReference type="Gene3D" id="3.40.605.10">
    <property type="entry name" value="Aldehyde Dehydrogenase, Chain A, domain 1"/>
    <property type="match status" value="1"/>
</dbReference>
<name>A0A812VD49_SYMPI</name>
<dbReference type="InterPro" id="IPR016161">
    <property type="entry name" value="Ald_DH/histidinol_DH"/>
</dbReference>
<evidence type="ECO:0000256" key="5">
    <source>
        <dbReference type="PIRSR" id="PIRSR036492-1"/>
    </source>
</evidence>
<dbReference type="InterPro" id="IPR029510">
    <property type="entry name" value="Ald_DH_CS_GLU"/>
</dbReference>
<dbReference type="InterPro" id="IPR012394">
    <property type="entry name" value="Aldehyde_DH_NAD(P)"/>
</dbReference>
<dbReference type="InterPro" id="IPR016163">
    <property type="entry name" value="Ald_DH_C"/>
</dbReference>
<dbReference type="CDD" id="cd07087">
    <property type="entry name" value="ALDH_F3-13-14_CALDH-like"/>
    <property type="match status" value="1"/>
</dbReference>
<dbReference type="GO" id="GO:0004029">
    <property type="term" value="F:aldehyde dehydrogenase (NAD+) activity"/>
    <property type="evidence" value="ECO:0007669"/>
    <property type="project" value="TreeGrafter"/>
</dbReference>
<evidence type="ECO:0000256" key="4">
    <source>
        <dbReference type="PIRNR" id="PIRNR036492"/>
    </source>
</evidence>
<dbReference type="PROSITE" id="PS00070">
    <property type="entry name" value="ALDEHYDE_DEHYDR_CYS"/>
    <property type="match status" value="1"/>
</dbReference>
<dbReference type="PROSITE" id="PS00687">
    <property type="entry name" value="ALDEHYDE_DEHYDR_GLU"/>
    <property type="match status" value="1"/>
</dbReference>
<sequence length="547" mass="59233">MASETTDCSPTEAVKYISELRDFVIRGSTSVEWRVGQLKLLREVLQEEKEAMCLALSIDLCVDEAQALLFQIGCLFGEIDHCLDNIAEWSAMKRVNTPMVLQPASSYVQAQPKGVVLIIGAWNYPFVVTFGPMLTALAAGNAVIVKPSELSPHAAQVMHRICSRLDQRAVRCCLGGVELSTTLVSQPLDHIVYTGSTRVGRLIMAAAAPNLTPVTLELGGKSPVVICGGININEACRRIAVGKFVNCGQTCIAPDYILVERGVRDEVVAELKKVTTDMFGDSSQAPEKLSRMVNQQAAERLQKALREPHGGHVALGGASAPPGTIKEGQRYVQPTIVVDPKNDSLLMQDELFGPVLPILSVASCDEAITYINSRPKPLALYVFAPPPVVDHVMQSTSSGAILVGDTAMHKGNPHVPFGGIGGSGMGSCYGEFGFNELSHQRAVMYRPLFPPSPITLPADSALSKILWSYVTMNRTQAKWLKRAGALLLAVLFMLVTRKLRQRLFRVGPGLNVEIDFEDTLKSNASMASDSPSNRRTQPAGIEIVVWS</sequence>
<protein>
    <recommendedName>
        <fullName evidence="4">Aldehyde dehydrogenase</fullName>
    </recommendedName>
</protein>
<evidence type="ECO:0000259" key="8">
    <source>
        <dbReference type="Pfam" id="PF00171"/>
    </source>
</evidence>
<evidence type="ECO:0000256" key="2">
    <source>
        <dbReference type="ARBA" id="ARBA00023002"/>
    </source>
</evidence>
<feature type="active site" evidence="5">
    <location>
        <position position="251"/>
    </location>
</feature>
<organism evidence="9 10">
    <name type="scientific">Symbiodinium pilosum</name>
    <name type="common">Dinoflagellate</name>
    <dbReference type="NCBI Taxonomy" id="2952"/>
    <lineage>
        <taxon>Eukaryota</taxon>
        <taxon>Sar</taxon>
        <taxon>Alveolata</taxon>
        <taxon>Dinophyceae</taxon>
        <taxon>Suessiales</taxon>
        <taxon>Symbiodiniaceae</taxon>
        <taxon>Symbiodinium</taxon>
    </lineage>
</organism>
<dbReference type="AlphaFoldDB" id="A0A812VD49"/>
<comment type="similarity">
    <text evidence="1 4 7">Belongs to the aldehyde dehydrogenase family.</text>
</comment>
<dbReference type="GO" id="GO:0005737">
    <property type="term" value="C:cytoplasm"/>
    <property type="evidence" value="ECO:0007669"/>
    <property type="project" value="TreeGrafter"/>
</dbReference>
<keyword evidence="3" id="KW-0520">NAD</keyword>
<proteinExistence type="inferred from homology"/>
<dbReference type="Proteomes" id="UP000649617">
    <property type="component" value="Unassembled WGS sequence"/>
</dbReference>
<dbReference type="InterPro" id="IPR016162">
    <property type="entry name" value="Ald_DH_N"/>
</dbReference>
<feature type="domain" description="Aldehyde dehydrogenase" evidence="8">
    <location>
        <begin position="29"/>
        <end position="442"/>
    </location>
</feature>
<dbReference type="EMBL" id="CAJNIZ010041591">
    <property type="protein sequence ID" value="CAE7615932.1"/>
    <property type="molecule type" value="Genomic_DNA"/>
</dbReference>
<dbReference type="OrthoDB" id="440325at2759"/>
<dbReference type="Gene3D" id="3.40.309.10">
    <property type="entry name" value="Aldehyde Dehydrogenase, Chain A, domain 2"/>
    <property type="match status" value="1"/>
</dbReference>
<evidence type="ECO:0000313" key="10">
    <source>
        <dbReference type="Proteomes" id="UP000649617"/>
    </source>
</evidence>
<dbReference type="Pfam" id="PF00171">
    <property type="entry name" value="Aldedh"/>
    <property type="match status" value="1"/>
</dbReference>
<dbReference type="SUPFAM" id="SSF53720">
    <property type="entry name" value="ALDH-like"/>
    <property type="match status" value="1"/>
</dbReference>
<dbReference type="PANTHER" id="PTHR43570">
    <property type="entry name" value="ALDEHYDE DEHYDROGENASE"/>
    <property type="match status" value="1"/>
</dbReference>
<keyword evidence="10" id="KW-1185">Reference proteome</keyword>
<reference evidence="9" key="1">
    <citation type="submission" date="2021-02" db="EMBL/GenBank/DDBJ databases">
        <authorList>
            <person name="Dougan E. K."/>
            <person name="Rhodes N."/>
            <person name="Thang M."/>
            <person name="Chan C."/>
        </authorList>
    </citation>
    <scope>NUCLEOTIDE SEQUENCE</scope>
</reference>
<keyword evidence="2 4" id="KW-0560">Oxidoreductase</keyword>
<evidence type="ECO:0000256" key="6">
    <source>
        <dbReference type="PROSITE-ProRule" id="PRU10007"/>
    </source>
</evidence>
<evidence type="ECO:0000256" key="7">
    <source>
        <dbReference type="RuleBase" id="RU003345"/>
    </source>
</evidence>
<feature type="active site" evidence="5 6">
    <location>
        <position position="217"/>
    </location>
</feature>
<dbReference type="PIRSF" id="PIRSF036492">
    <property type="entry name" value="ALDH"/>
    <property type="match status" value="1"/>
</dbReference>
<evidence type="ECO:0000256" key="1">
    <source>
        <dbReference type="ARBA" id="ARBA00009986"/>
    </source>
</evidence>
<dbReference type="FunFam" id="3.40.605.10:FF:000004">
    <property type="entry name" value="Aldehyde dehydrogenase"/>
    <property type="match status" value="1"/>
</dbReference>
<gene>
    <name evidence="9" type="primary">ALDH3A2</name>
    <name evidence="9" type="ORF">SPIL2461_LOCUS16185</name>
</gene>
<comment type="caution">
    <text evidence="9">The sequence shown here is derived from an EMBL/GenBank/DDBJ whole genome shotgun (WGS) entry which is preliminary data.</text>
</comment>
<dbReference type="InterPro" id="IPR015590">
    <property type="entry name" value="Aldehyde_DH_dom"/>
</dbReference>
<evidence type="ECO:0000256" key="3">
    <source>
        <dbReference type="ARBA" id="ARBA00023027"/>
    </source>
</evidence>
<dbReference type="FunFam" id="3.40.309.10:FF:000003">
    <property type="entry name" value="Aldehyde dehydrogenase"/>
    <property type="match status" value="1"/>
</dbReference>
<dbReference type="PANTHER" id="PTHR43570:SF16">
    <property type="entry name" value="ALDEHYDE DEHYDROGENASE TYPE III, ISOFORM Q"/>
    <property type="match status" value="1"/>
</dbReference>
<dbReference type="GO" id="GO:0006081">
    <property type="term" value="P:aldehyde metabolic process"/>
    <property type="evidence" value="ECO:0007669"/>
    <property type="project" value="InterPro"/>
</dbReference>
<accession>A0A812VD49</accession>
<evidence type="ECO:0000313" key="9">
    <source>
        <dbReference type="EMBL" id="CAE7615932.1"/>
    </source>
</evidence>
<dbReference type="InterPro" id="IPR016160">
    <property type="entry name" value="Ald_DH_CS_CYS"/>
</dbReference>